<feature type="region of interest" description="Disordered" evidence="1">
    <location>
        <begin position="1"/>
        <end position="22"/>
    </location>
</feature>
<evidence type="ECO:0000313" key="5">
    <source>
        <dbReference type="Proteomes" id="UP000229730"/>
    </source>
</evidence>
<sequence>MFTGVQVYAGSPSQSQENSGLTTTEIDRLVERTMEIFQVPGMAVGIIKDGKVIHAKGYGVREVGKKGKVDEETLFSIASTGKSFTAAALALLVDEGRIKWDDKVIDYIPAFQMHDPWVTREFTVKDLLIHNSGLGLGAGDLMFWPTSSFSRDEIIRNLRHLKPVSSFRTEYAYDNLLYIVAGEVIAAVSGMSYEDFVDRRILKPLGMKHCAANRSRLKGHRNIAEPHVLLDGKLQTTFRLEEVYEHSITAAAGGIQCSIKSILKWHHMHLEKGKLPGGEVFLSKAEQARILTPQTITPVSTNKQGWFGTNFSAYGLGWFLEDMYGVKVAKHSGGLQGMTSLNVMVPDLDLGVVVYTNQQAGYDKHAIVYSILEAYLADTKLDWVSKLHEQQKIRVVDAAKTVPDLEAAPYTPDGDLGRYAGVYKDPWFGDVDIRETGEGLTFTSVRSVRLKGSMAPYKPGIFIVRWEDRSLNADAYVRFTTGYDGNPEGFTMKAISKLTDFSFDFHDLDFKRLQPTANNLKKLEKY</sequence>
<dbReference type="InterPro" id="IPR050491">
    <property type="entry name" value="AmpC-like"/>
</dbReference>
<dbReference type="PANTHER" id="PTHR46825">
    <property type="entry name" value="D-ALANYL-D-ALANINE-CARBOXYPEPTIDASE/ENDOPEPTIDASE AMPH"/>
    <property type="match status" value="1"/>
</dbReference>
<dbReference type="SUPFAM" id="SSF56601">
    <property type="entry name" value="beta-lactamase/transpeptidase-like"/>
    <property type="match status" value="1"/>
</dbReference>
<accession>A0A2G4YR52</accession>
<dbReference type="InterPro" id="IPR001466">
    <property type="entry name" value="Beta-lactam-related"/>
</dbReference>
<dbReference type="InterPro" id="IPR021860">
    <property type="entry name" value="Peptidase_S12_Pab87-rel_C"/>
</dbReference>
<feature type="domain" description="Beta-lactamase-related" evidence="2">
    <location>
        <begin position="26"/>
        <end position="362"/>
    </location>
</feature>
<feature type="compositionally biased region" description="Polar residues" evidence="1">
    <location>
        <begin position="11"/>
        <end position="22"/>
    </location>
</feature>
<evidence type="ECO:0000313" key="4">
    <source>
        <dbReference type="EMBL" id="PHZ84750.1"/>
    </source>
</evidence>
<proteinExistence type="predicted"/>
<dbReference type="InterPro" id="IPR012338">
    <property type="entry name" value="Beta-lactam/transpept-like"/>
</dbReference>
<dbReference type="AlphaFoldDB" id="A0A2G4YR52"/>
<dbReference type="Gene3D" id="2.40.128.600">
    <property type="match status" value="1"/>
</dbReference>
<dbReference type="FunCoup" id="A0A2G4YR52">
    <property type="interactions" value="138"/>
</dbReference>
<dbReference type="InParanoid" id="A0A2G4YR52"/>
<evidence type="ECO:0000256" key="1">
    <source>
        <dbReference type="SAM" id="MobiDB-lite"/>
    </source>
</evidence>
<gene>
    <name evidence="4" type="ORF">CRD36_10720</name>
</gene>
<dbReference type="Gene3D" id="3.40.710.10">
    <property type="entry name" value="DD-peptidase/beta-lactamase superfamily"/>
    <property type="match status" value="1"/>
</dbReference>
<dbReference type="GO" id="GO:0016787">
    <property type="term" value="F:hydrolase activity"/>
    <property type="evidence" value="ECO:0007669"/>
    <property type="project" value="UniProtKB-KW"/>
</dbReference>
<name>A0A2G4YR52_9PROT</name>
<dbReference type="Pfam" id="PF11954">
    <property type="entry name" value="DUF3471"/>
    <property type="match status" value="1"/>
</dbReference>
<comment type="caution">
    <text evidence="4">The sequence shown here is derived from an EMBL/GenBank/DDBJ whole genome shotgun (WGS) entry which is preliminary data.</text>
</comment>
<dbReference type="EMBL" id="PDEM01000023">
    <property type="protein sequence ID" value="PHZ84750.1"/>
    <property type="molecule type" value="Genomic_DNA"/>
</dbReference>
<keyword evidence="4" id="KW-0378">Hydrolase</keyword>
<evidence type="ECO:0000259" key="2">
    <source>
        <dbReference type="Pfam" id="PF00144"/>
    </source>
</evidence>
<dbReference type="Proteomes" id="UP000229730">
    <property type="component" value="Unassembled WGS sequence"/>
</dbReference>
<dbReference type="OrthoDB" id="9814204at2"/>
<dbReference type="PANTHER" id="PTHR46825:SF15">
    <property type="entry name" value="BETA-LACTAMASE-RELATED DOMAIN-CONTAINING PROTEIN"/>
    <property type="match status" value="1"/>
</dbReference>
<feature type="domain" description="Peptidase S12 Pab87-related C-terminal" evidence="3">
    <location>
        <begin position="408"/>
        <end position="512"/>
    </location>
</feature>
<keyword evidence="5" id="KW-1185">Reference proteome</keyword>
<dbReference type="Pfam" id="PF00144">
    <property type="entry name" value="Beta-lactamase"/>
    <property type="match status" value="1"/>
</dbReference>
<dbReference type="RefSeq" id="WP_099473063.1">
    <property type="nucleotide sequence ID" value="NZ_CP041025.1"/>
</dbReference>
<protein>
    <submittedName>
        <fullName evidence="4">Serine hydrolase</fullName>
    </submittedName>
</protein>
<organism evidence="4 5">
    <name type="scientific">Paremcibacter congregatus</name>
    <dbReference type="NCBI Taxonomy" id="2043170"/>
    <lineage>
        <taxon>Bacteria</taxon>
        <taxon>Pseudomonadati</taxon>
        <taxon>Pseudomonadota</taxon>
        <taxon>Alphaproteobacteria</taxon>
        <taxon>Emcibacterales</taxon>
        <taxon>Emcibacteraceae</taxon>
        <taxon>Paremcibacter</taxon>
    </lineage>
</organism>
<reference evidence="4 5" key="1">
    <citation type="submission" date="2017-10" db="EMBL/GenBank/DDBJ databases">
        <title>Frigbacter circumglobatus gen. nov. sp. nov., isolated from sediment cultured in situ.</title>
        <authorList>
            <person name="Zhao Z."/>
        </authorList>
    </citation>
    <scope>NUCLEOTIDE SEQUENCE [LARGE SCALE GENOMIC DNA]</scope>
    <source>
        <strain evidence="4 5">ZYL</strain>
    </source>
</reference>
<evidence type="ECO:0000259" key="3">
    <source>
        <dbReference type="Pfam" id="PF11954"/>
    </source>
</evidence>